<sequence>MRAKSSGSMTVNGDEALHAAPQCQRLPLNLRRTFGVRTAVEIQDAQIQYVEATACSKAPSLCIRELLVLSQFLNEGDILKFNVRRGTEMYEVLTRDRRLVSSRLFYSGMIYVSILDTSSEVLLPEIRKYSKIPLVRSRLARFPALYASFLKSRFHLYNIYVLNSPLSRSAIPLTVYNKAIARGKQSHLLNMINRGSGAGCSEFNWLFIFQNGDKKNGAKLRLLRNFRSFKRLDENPNMKRIDIARMMKIPSSTLNTILAKRTTLESACNDGNSSTRK</sequence>
<dbReference type="Proteomes" id="UP000054805">
    <property type="component" value="Unassembled WGS sequence"/>
</dbReference>
<keyword evidence="3" id="KW-1185">Reference proteome</keyword>
<protein>
    <recommendedName>
        <fullName evidence="5">HTH psq-type domain-containing protein</fullName>
    </recommendedName>
</protein>
<dbReference type="AlphaFoldDB" id="A0A0V1KDJ6"/>
<proteinExistence type="predicted"/>
<evidence type="ECO:0000313" key="2">
    <source>
        <dbReference type="EMBL" id="KRZ45293.1"/>
    </source>
</evidence>
<comment type="caution">
    <text evidence="2">The sequence shown here is derived from an EMBL/GenBank/DDBJ whole genome shotgun (WGS) entry which is preliminary data.</text>
</comment>
<evidence type="ECO:0000313" key="3">
    <source>
        <dbReference type="Proteomes" id="UP000054805"/>
    </source>
</evidence>
<name>A0A0V1KDJ6_TRIPS</name>
<dbReference type="Proteomes" id="UP000054826">
    <property type="component" value="Unassembled WGS sequence"/>
</dbReference>
<dbReference type="EMBL" id="JYDV01000003">
    <property type="protein sequence ID" value="KRZ45293.1"/>
    <property type="molecule type" value="Genomic_DNA"/>
</dbReference>
<accession>A0A0V1KDJ6</accession>
<reference evidence="3 4" key="1">
    <citation type="submission" date="2015-01" db="EMBL/GenBank/DDBJ databases">
        <title>Evolution of Trichinella species and genotypes.</title>
        <authorList>
            <person name="Korhonen P.K."/>
            <person name="Edoardo P."/>
            <person name="Giuseppe L.R."/>
            <person name="Gasser R.B."/>
        </authorList>
    </citation>
    <scope>NUCLEOTIDE SEQUENCE [LARGE SCALE GENOMIC DNA]</scope>
    <source>
        <strain evidence="2">ISS176</strain>
        <strain evidence="1">ISS588</strain>
    </source>
</reference>
<dbReference type="EMBL" id="JYDS01000017">
    <property type="protein sequence ID" value="KRZ32270.1"/>
    <property type="molecule type" value="Genomic_DNA"/>
</dbReference>
<evidence type="ECO:0000313" key="1">
    <source>
        <dbReference type="EMBL" id="KRZ32270.1"/>
    </source>
</evidence>
<organism evidence="2 4">
    <name type="scientific">Trichinella pseudospiralis</name>
    <name type="common">Parasitic roundworm</name>
    <dbReference type="NCBI Taxonomy" id="6337"/>
    <lineage>
        <taxon>Eukaryota</taxon>
        <taxon>Metazoa</taxon>
        <taxon>Ecdysozoa</taxon>
        <taxon>Nematoda</taxon>
        <taxon>Enoplea</taxon>
        <taxon>Dorylaimia</taxon>
        <taxon>Trichinellida</taxon>
        <taxon>Trichinellidae</taxon>
        <taxon>Trichinella</taxon>
    </lineage>
</organism>
<evidence type="ECO:0008006" key="5">
    <source>
        <dbReference type="Google" id="ProtNLM"/>
    </source>
</evidence>
<evidence type="ECO:0000313" key="4">
    <source>
        <dbReference type="Proteomes" id="UP000054826"/>
    </source>
</evidence>
<dbReference type="Gene3D" id="1.10.10.60">
    <property type="entry name" value="Homeodomain-like"/>
    <property type="match status" value="1"/>
</dbReference>
<gene>
    <name evidence="1" type="ORF">T4B_1372</name>
    <name evidence="2" type="ORF">T4C_5368</name>
</gene>